<dbReference type="AlphaFoldDB" id="A0A7Z7PRE3"/>
<dbReference type="Proteomes" id="UP000250796">
    <property type="component" value="Chromosome MESINF"/>
</dbReference>
<dbReference type="GO" id="GO:0055085">
    <property type="term" value="P:transmembrane transport"/>
    <property type="evidence" value="ECO:0007669"/>
    <property type="project" value="InterPro"/>
</dbReference>
<dbReference type="RefSeq" id="WP_169698998.1">
    <property type="nucleotide sequence ID" value="NZ_LS974202.1"/>
</dbReference>
<reference evidence="9 10" key="1">
    <citation type="submission" date="2017-01" db="EMBL/GenBank/DDBJ databases">
        <authorList>
            <person name="Erauso G."/>
        </authorList>
    </citation>
    <scope>NUCLEOTIDE SEQUENCE [LARGE SCALE GENOMIC DNA]</scope>
    <source>
        <strain evidence="9">MESINF1</strain>
    </source>
</reference>
<feature type="transmembrane region" description="Helical" evidence="7">
    <location>
        <begin position="251"/>
        <end position="274"/>
    </location>
</feature>
<feature type="transmembrane region" description="Helical" evidence="7">
    <location>
        <begin position="20"/>
        <end position="43"/>
    </location>
</feature>
<feature type="transmembrane region" description="Helical" evidence="7">
    <location>
        <begin position="153"/>
        <end position="173"/>
    </location>
</feature>
<feature type="transmembrane region" description="Helical" evidence="7">
    <location>
        <begin position="194"/>
        <end position="215"/>
    </location>
</feature>
<evidence type="ECO:0000256" key="2">
    <source>
        <dbReference type="ARBA" id="ARBA00022448"/>
    </source>
</evidence>
<feature type="transmembrane region" description="Helical" evidence="7">
    <location>
        <begin position="121"/>
        <end position="141"/>
    </location>
</feature>
<keyword evidence="3" id="KW-1003">Cell membrane</keyword>
<dbReference type="PANTHER" id="PTHR43744">
    <property type="entry name" value="ABC TRANSPORTER PERMEASE PROTEIN MG189-RELATED-RELATED"/>
    <property type="match status" value="1"/>
</dbReference>
<keyword evidence="10" id="KW-1185">Reference proteome</keyword>
<feature type="transmembrane region" description="Helical" evidence="7">
    <location>
        <begin position="88"/>
        <end position="109"/>
    </location>
</feature>
<evidence type="ECO:0000313" key="9">
    <source>
        <dbReference type="EMBL" id="SSC12755.1"/>
    </source>
</evidence>
<organism evidence="9 10">
    <name type="scientific">Mesotoga infera</name>
    <dbReference type="NCBI Taxonomy" id="1236046"/>
    <lineage>
        <taxon>Bacteria</taxon>
        <taxon>Thermotogati</taxon>
        <taxon>Thermotogota</taxon>
        <taxon>Thermotogae</taxon>
        <taxon>Kosmotogales</taxon>
        <taxon>Kosmotogaceae</taxon>
        <taxon>Mesotoga</taxon>
    </lineage>
</organism>
<comment type="similarity">
    <text evidence="7">Belongs to the binding-protein-dependent transport system permease family.</text>
</comment>
<evidence type="ECO:0000313" key="10">
    <source>
        <dbReference type="Proteomes" id="UP000250796"/>
    </source>
</evidence>
<keyword evidence="4 7" id="KW-0812">Transmembrane</keyword>
<dbReference type="Pfam" id="PF00528">
    <property type="entry name" value="BPD_transp_1"/>
    <property type="match status" value="1"/>
</dbReference>
<evidence type="ECO:0000256" key="6">
    <source>
        <dbReference type="ARBA" id="ARBA00023136"/>
    </source>
</evidence>
<name>A0A7Z7PRE3_9BACT</name>
<dbReference type="Gene3D" id="1.10.3720.10">
    <property type="entry name" value="MetI-like"/>
    <property type="match status" value="1"/>
</dbReference>
<evidence type="ECO:0000256" key="3">
    <source>
        <dbReference type="ARBA" id="ARBA00022475"/>
    </source>
</evidence>
<comment type="subcellular location">
    <subcellularLocation>
        <location evidence="1 7">Cell membrane</location>
        <topology evidence="1 7">Multi-pass membrane protein</topology>
    </subcellularLocation>
</comment>
<keyword evidence="2 7" id="KW-0813">Transport</keyword>
<gene>
    <name evidence="9" type="ORF">MESINF_1311</name>
</gene>
<dbReference type="InterPro" id="IPR000515">
    <property type="entry name" value="MetI-like"/>
</dbReference>
<dbReference type="PROSITE" id="PS50928">
    <property type="entry name" value="ABC_TM1"/>
    <property type="match status" value="1"/>
</dbReference>
<feature type="domain" description="ABC transmembrane type-1" evidence="8">
    <location>
        <begin position="84"/>
        <end position="275"/>
    </location>
</feature>
<protein>
    <submittedName>
        <fullName evidence="9">ABC-type sugar transport system, permease component</fullName>
    </submittedName>
</protein>
<dbReference type="CDD" id="cd06261">
    <property type="entry name" value="TM_PBP2"/>
    <property type="match status" value="1"/>
</dbReference>
<evidence type="ECO:0000256" key="4">
    <source>
        <dbReference type="ARBA" id="ARBA00022692"/>
    </source>
</evidence>
<accession>A0A7Z7PRE3</accession>
<sequence>MAFQGTKINPQRFHRSQIKFYAILIPLAVFMSLPIIFIFMNAFKPPNELFAFPPRIFVRNPTWDNFKALFNAVTQSGIPVSRYLFNSLLISLLTVLATILVGTAAGYVLSKKQFRLKKLLFEINTLALMFVPIAVMIPRYIIIARTGLVDNFLVHILPNLAMPVGLFLVKQFIDQIPDSLIEAAKLDGANDWFIYVKIILPLTKPAIATIAILSFQTAWSSVEASNFYINQESLKNFAYYMSTLTSSTSAVAGQGVAAAAGLIMFLPSLVIFIFTQSKVMNTMAHSGIK</sequence>
<keyword evidence="9" id="KW-0762">Sugar transport</keyword>
<proteinExistence type="inferred from homology"/>
<evidence type="ECO:0000256" key="1">
    <source>
        <dbReference type="ARBA" id="ARBA00004651"/>
    </source>
</evidence>
<dbReference type="GO" id="GO:0005886">
    <property type="term" value="C:plasma membrane"/>
    <property type="evidence" value="ECO:0007669"/>
    <property type="project" value="UniProtKB-SubCell"/>
</dbReference>
<keyword evidence="6 7" id="KW-0472">Membrane</keyword>
<evidence type="ECO:0000256" key="7">
    <source>
        <dbReference type="RuleBase" id="RU363032"/>
    </source>
</evidence>
<dbReference type="SUPFAM" id="SSF161098">
    <property type="entry name" value="MetI-like"/>
    <property type="match status" value="1"/>
</dbReference>
<keyword evidence="5 7" id="KW-1133">Transmembrane helix</keyword>
<dbReference type="PANTHER" id="PTHR43744:SF1">
    <property type="entry name" value="BINDING-PROTEIN-DEPENDENT TRANSPORT SYSTEMS INNER MEMBRANE COMPONENT"/>
    <property type="match status" value="1"/>
</dbReference>
<dbReference type="EMBL" id="LS974202">
    <property type="protein sequence ID" value="SSC12755.1"/>
    <property type="molecule type" value="Genomic_DNA"/>
</dbReference>
<evidence type="ECO:0000256" key="5">
    <source>
        <dbReference type="ARBA" id="ARBA00022989"/>
    </source>
</evidence>
<dbReference type="KEGG" id="minf:MESINF_1311"/>
<dbReference type="InterPro" id="IPR035906">
    <property type="entry name" value="MetI-like_sf"/>
</dbReference>
<evidence type="ECO:0000259" key="8">
    <source>
        <dbReference type="PROSITE" id="PS50928"/>
    </source>
</evidence>